<keyword evidence="5" id="KW-0808">Transferase</keyword>
<keyword evidence="6" id="KW-1185">Reference proteome</keyword>
<gene>
    <name evidence="5" type="ORF">OESDEN_18941</name>
</gene>
<proteinExistence type="inferred from homology"/>
<dbReference type="AlphaFoldDB" id="A0A0B1S7T5"/>
<name>A0A0B1S7T5_OESDE</name>
<accession>A0A0B1S7T5</accession>
<dbReference type="GO" id="GO:0004084">
    <property type="term" value="F:branched-chain-amino-acid transaminase activity"/>
    <property type="evidence" value="ECO:0007669"/>
    <property type="project" value="InterPro"/>
</dbReference>
<dbReference type="InterPro" id="IPR005786">
    <property type="entry name" value="B_amino_transII"/>
</dbReference>
<dbReference type="InterPro" id="IPR043132">
    <property type="entry name" value="BCAT-like_C"/>
</dbReference>
<protein>
    <submittedName>
        <fullName evidence="5">Branched-chain-amino-acid aminotransferase 2 domain protein</fullName>
    </submittedName>
</protein>
<evidence type="ECO:0000256" key="4">
    <source>
        <dbReference type="ARBA" id="ARBA00023304"/>
    </source>
</evidence>
<evidence type="ECO:0000256" key="2">
    <source>
        <dbReference type="ARBA" id="ARBA00009320"/>
    </source>
</evidence>
<dbReference type="GO" id="GO:0005739">
    <property type="term" value="C:mitochondrion"/>
    <property type="evidence" value="ECO:0007669"/>
    <property type="project" value="TreeGrafter"/>
</dbReference>
<dbReference type="PANTHER" id="PTHR11825">
    <property type="entry name" value="SUBGROUP IIII AMINOTRANSFERASE"/>
    <property type="match status" value="1"/>
</dbReference>
<dbReference type="GO" id="GO:0009098">
    <property type="term" value="P:L-leucine biosynthetic process"/>
    <property type="evidence" value="ECO:0007669"/>
    <property type="project" value="TreeGrafter"/>
</dbReference>
<keyword evidence="3" id="KW-0663">Pyridoxal phosphate</keyword>
<keyword evidence="4" id="KW-0100">Branched-chain amino acid biosynthesis</keyword>
<organism evidence="5 6">
    <name type="scientific">Oesophagostomum dentatum</name>
    <name type="common">Nodular worm</name>
    <dbReference type="NCBI Taxonomy" id="61180"/>
    <lineage>
        <taxon>Eukaryota</taxon>
        <taxon>Metazoa</taxon>
        <taxon>Ecdysozoa</taxon>
        <taxon>Nematoda</taxon>
        <taxon>Chromadorea</taxon>
        <taxon>Rhabditida</taxon>
        <taxon>Rhabditina</taxon>
        <taxon>Rhabditomorpha</taxon>
        <taxon>Strongyloidea</taxon>
        <taxon>Strongylidae</taxon>
        <taxon>Oesophagostomum</taxon>
    </lineage>
</organism>
<comment type="cofactor">
    <cofactor evidence="1">
        <name>pyridoxal 5'-phosphate</name>
        <dbReference type="ChEBI" id="CHEBI:597326"/>
    </cofactor>
</comment>
<dbReference type="GO" id="GO:0009099">
    <property type="term" value="P:L-valine biosynthetic process"/>
    <property type="evidence" value="ECO:0007669"/>
    <property type="project" value="TreeGrafter"/>
</dbReference>
<evidence type="ECO:0000256" key="1">
    <source>
        <dbReference type="ARBA" id="ARBA00001933"/>
    </source>
</evidence>
<evidence type="ECO:0000256" key="3">
    <source>
        <dbReference type="ARBA" id="ARBA00022898"/>
    </source>
</evidence>
<dbReference type="Gene3D" id="3.20.10.10">
    <property type="entry name" value="D-amino Acid Aminotransferase, subunit A, domain 2"/>
    <property type="match status" value="1"/>
</dbReference>
<evidence type="ECO:0000313" key="6">
    <source>
        <dbReference type="Proteomes" id="UP000053660"/>
    </source>
</evidence>
<dbReference type="EMBL" id="KN590587">
    <property type="protein sequence ID" value="KHJ81373.1"/>
    <property type="molecule type" value="Genomic_DNA"/>
</dbReference>
<keyword evidence="5" id="KW-0032">Aminotransferase</keyword>
<dbReference type="PANTHER" id="PTHR11825:SF44">
    <property type="entry name" value="BRANCHED-CHAIN-AMINO-ACID AMINOTRANSFERASE"/>
    <property type="match status" value="1"/>
</dbReference>
<reference evidence="5 6" key="1">
    <citation type="submission" date="2014-03" db="EMBL/GenBank/DDBJ databases">
        <title>Draft genome of the hookworm Oesophagostomum dentatum.</title>
        <authorList>
            <person name="Mitreva M."/>
        </authorList>
    </citation>
    <scope>NUCLEOTIDE SEQUENCE [LARGE SCALE GENOMIC DNA]</scope>
    <source>
        <strain evidence="5 6">OD-Hann</strain>
    </source>
</reference>
<sequence length="142" mass="15711">MIATEPMLGVHTSKTAKLYVITGPAGAYFNTFAPVSLLADPQYIRASKGGVGEFKMGCNYAPTLKLGEIAEKKGCHQVLWLVGPEHYITEVGAMNFFMYWKNEQGEDELITASLDNGKQRVTVSSLLQQIQFLRCWSSDAPF</sequence>
<dbReference type="Proteomes" id="UP000053660">
    <property type="component" value="Unassembled WGS sequence"/>
</dbReference>
<keyword evidence="4" id="KW-0028">Amino-acid biosynthesis</keyword>
<evidence type="ECO:0000313" key="5">
    <source>
        <dbReference type="EMBL" id="KHJ81373.1"/>
    </source>
</evidence>
<dbReference type="SUPFAM" id="SSF56752">
    <property type="entry name" value="D-aminoacid aminotransferase-like PLP-dependent enzymes"/>
    <property type="match status" value="1"/>
</dbReference>
<dbReference type="OrthoDB" id="1732691at2759"/>
<dbReference type="InterPro" id="IPR036038">
    <property type="entry name" value="Aminotransferase-like"/>
</dbReference>
<comment type="similarity">
    <text evidence="2">Belongs to the class-IV pyridoxal-phosphate-dependent aminotransferase family.</text>
</comment>